<dbReference type="RefSeq" id="WP_244509140.1">
    <property type="nucleotide sequence ID" value="NZ_FNSL01000001.1"/>
</dbReference>
<feature type="domain" description="HTH arsR-type" evidence="4">
    <location>
        <begin position="5"/>
        <end position="102"/>
    </location>
</feature>
<dbReference type="InterPro" id="IPR036390">
    <property type="entry name" value="WH_DNA-bd_sf"/>
</dbReference>
<dbReference type="GO" id="GO:0003700">
    <property type="term" value="F:DNA-binding transcription factor activity"/>
    <property type="evidence" value="ECO:0007669"/>
    <property type="project" value="InterPro"/>
</dbReference>
<dbReference type="SUPFAM" id="SSF46785">
    <property type="entry name" value="Winged helix' DNA-binding domain"/>
    <property type="match status" value="1"/>
</dbReference>
<gene>
    <name evidence="5" type="ORF">SAMN05216452_3774</name>
</gene>
<dbReference type="PANTHER" id="PTHR33154:SF15">
    <property type="entry name" value="REGULATORY PROTEIN ARSR"/>
    <property type="match status" value="1"/>
</dbReference>
<dbReference type="Proteomes" id="UP000199064">
    <property type="component" value="Unassembled WGS sequence"/>
</dbReference>
<dbReference type="InterPro" id="IPR051081">
    <property type="entry name" value="HTH_MetalResp_TranReg"/>
</dbReference>
<accession>A0A1H4NGX6</accession>
<dbReference type="PROSITE" id="PS50987">
    <property type="entry name" value="HTH_ARSR_2"/>
    <property type="match status" value="1"/>
</dbReference>
<name>A0A1H4NGX6_9HYPH</name>
<dbReference type="Pfam" id="PF01022">
    <property type="entry name" value="HTH_5"/>
    <property type="match status" value="1"/>
</dbReference>
<dbReference type="PRINTS" id="PR00778">
    <property type="entry name" value="HTHARSR"/>
</dbReference>
<proteinExistence type="predicted"/>
<dbReference type="EMBL" id="FNSL01000001">
    <property type="protein sequence ID" value="SEB94436.1"/>
    <property type="molecule type" value="Genomic_DNA"/>
</dbReference>
<keyword evidence="2 5" id="KW-0238">DNA-binding</keyword>
<keyword evidence="3" id="KW-0804">Transcription</keyword>
<dbReference type="GO" id="GO:0003677">
    <property type="term" value="F:DNA binding"/>
    <property type="evidence" value="ECO:0007669"/>
    <property type="project" value="UniProtKB-KW"/>
</dbReference>
<reference evidence="6" key="1">
    <citation type="submission" date="2016-10" db="EMBL/GenBank/DDBJ databases">
        <authorList>
            <person name="Varghese N."/>
            <person name="Submissions S."/>
        </authorList>
    </citation>
    <scope>NUCLEOTIDE SEQUENCE [LARGE SCALE GENOMIC DNA]</scope>
    <source>
        <strain evidence="6">ES.061</strain>
    </source>
</reference>
<dbReference type="CDD" id="cd00090">
    <property type="entry name" value="HTH_ARSR"/>
    <property type="match status" value="1"/>
</dbReference>
<keyword evidence="1" id="KW-0805">Transcription regulation</keyword>
<dbReference type="AlphaFoldDB" id="A0A1H4NGX6"/>
<dbReference type="InterPro" id="IPR001845">
    <property type="entry name" value="HTH_ArsR_DNA-bd_dom"/>
</dbReference>
<evidence type="ECO:0000313" key="5">
    <source>
        <dbReference type="EMBL" id="SEB94436.1"/>
    </source>
</evidence>
<dbReference type="InterPro" id="IPR011991">
    <property type="entry name" value="ArsR-like_HTH"/>
</dbReference>
<dbReference type="SMART" id="SM00418">
    <property type="entry name" value="HTH_ARSR"/>
    <property type="match status" value="1"/>
</dbReference>
<dbReference type="PANTHER" id="PTHR33154">
    <property type="entry name" value="TRANSCRIPTIONAL REGULATOR, ARSR FAMILY"/>
    <property type="match status" value="1"/>
</dbReference>
<organism evidence="5 6">
    <name type="scientific">Nitratireductor aquibiodomus</name>
    <dbReference type="NCBI Taxonomy" id="204799"/>
    <lineage>
        <taxon>Bacteria</taxon>
        <taxon>Pseudomonadati</taxon>
        <taxon>Pseudomonadota</taxon>
        <taxon>Alphaproteobacteria</taxon>
        <taxon>Hyphomicrobiales</taxon>
        <taxon>Phyllobacteriaceae</taxon>
        <taxon>Nitratireductor</taxon>
    </lineage>
</organism>
<evidence type="ECO:0000256" key="2">
    <source>
        <dbReference type="ARBA" id="ARBA00023125"/>
    </source>
</evidence>
<evidence type="ECO:0000256" key="1">
    <source>
        <dbReference type="ARBA" id="ARBA00023015"/>
    </source>
</evidence>
<sequence length="119" mass="12885">MPRSLSGTCCAHHAMTKGLSALSHPVRVEILKHLSGYDACCCKDVVRHLHLAQSTVSQHLKVLVEAGLVHVRPERQSSRYEVDTEALAGLTEALARLTQTCIDASKSRTSSHGAEANDQ</sequence>
<protein>
    <submittedName>
        <fullName evidence="5">DNA-binding transcriptional regulator, ArsR family</fullName>
    </submittedName>
</protein>
<dbReference type="InterPro" id="IPR036388">
    <property type="entry name" value="WH-like_DNA-bd_sf"/>
</dbReference>
<evidence type="ECO:0000259" key="4">
    <source>
        <dbReference type="PROSITE" id="PS50987"/>
    </source>
</evidence>
<dbReference type="Gene3D" id="1.10.10.10">
    <property type="entry name" value="Winged helix-like DNA-binding domain superfamily/Winged helix DNA-binding domain"/>
    <property type="match status" value="1"/>
</dbReference>
<evidence type="ECO:0000256" key="3">
    <source>
        <dbReference type="ARBA" id="ARBA00023163"/>
    </source>
</evidence>
<evidence type="ECO:0000313" key="6">
    <source>
        <dbReference type="Proteomes" id="UP000199064"/>
    </source>
</evidence>
<dbReference type="NCBIfam" id="NF033788">
    <property type="entry name" value="HTH_metalloreg"/>
    <property type="match status" value="1"/>
</dbReference>
<keyword evidence="6" id="KW-1185">Reference proteome</keyword>